<comment type="caution">
    <text evidence="1">The sequence shown here is derived from an EMBL/GenBank/DDBJ whole genome shotgun (WGS) entry which is preliminary data.</text>
</comment>
<evidence type="ECO:0000313" key="2">
    <source>
        <dbReference type="Proteomes" id="UP000255355"/>
    </source>
</evidence>
<dbReference type="AlphaFoldDB" id="A0A370HEJ7"/>
<gene>
    <name evidence="1" type="ORF">DFR68_103701</name>
</gene>
<dbReference type="STRING" id="1210089.GCA_001613165_00130"/>
<name>A0A370HEJ7_9NOCA</name>
<dbReference type="InterPro" id="IPR026286">
    <property type="entry name" value="MaiA/AMDase"/>
</dbReference>
<dbReference type="PANTHER" id="PTHR40267:SF1">
    <property type="entry name" value="BLR3294 PROTEIN"/>
    <property type="match status" value="1"/>
</dbReference>
<dbReference type="Gene3D" id="3.40.50.12500">
    <property type="match status" value="1"/>
</dbReference>
<dbReference type="EMBL" id="QQAZ01000003">
    <property type="protein sequence ID" value="RDI53313.1"/>
    <property type="molecule type" value="Genomic_DNA"/>
</dbReference>
<dbReference type="OrthoDB" id="4537983at2"/>
<keyword evidence="2" id="KW-1185">Reference proteome</keyword>
<dbReference type="RefSeq" id="WP_068012547.1">
    <property type="nucleotide sequence ID" value="NZ_QQAZ01000003.1"/>
</dbReference>
<dbReference type="PANTHER" id="PTHR40267">
    <property type="entry name" value="BLR3294 PROTEIN"/>
    <property type="match status" value="1"/>
</dbReference>
<dbReference type="GO" id="GO:0016853">
    <property type="term" value="F:isomerase activity"/>
    <property type="evidence" value="ECO:0007669"/>
    <property type="project" value="UniProtKB-KW"/>
</dbReference>
<dbReference type="InterPro" id="IPR053714">
    <property type="entry name" value="Iso_Racemase_Enz_sf"/>
</dbReference>
<keyword evidence="1" id="KW-0413">Isomerase</keyword>
<dbReference type="Pfam" id="PF17645">
    <property type="entry name" value="Amdase"/>
    <property type="match status" value="1"/>
</dbReference>
<reference evidence="1 2" key="1">
    <citation type="submission" date="2018-07" db="EMBL/GenBank/DDBJ databases">
        <title>Genomic Encyclopedia of Type Strains, Phase IV (KMG-IV): sequencing the most valuable type-strain genomes for metagenomic binning, comparative biology and taxonomic classification.</title>
        <authorList>
            <person name="Goeker M."/>
        </authorList>
    </citation>
    <scope>NUCLEOTIDE SEQUENCE [LARGE SCALE GENOMIC DNA]</scope>
    <source>
        <strain evidence="1 2">DSM 44952</strain>
    </source>
</reference>
<accession>A0A370HEJ7</accession>
<evidence type="ECO:0000313" key="1">
    <source>
        <dbReference type="EMBL" id="RDI53313.1"/>
    </source>
</evidence>
<protein>
    <submittedName>
        <fullName evidence="1">Maleate isomerase</fullName>
    </submittedName>
</protein>
<proteinExistence type="predicted"/>
<sequence length="243" mass="25891">MTEIPAGPTPQRAIGVLASFDFTKDRELWRWAPDDVTLYLSRTDPAPSWEGLALVSALNKPQVLERATRELCTLRSEAVVYLCTACSFVGGVGGERALRQAMLDYGAPQALTTSGAVVDALRAVGAERVAVAHPYIESVGKRLHDYLTESGFTVTSSIGLGLQPAEIPAVPYDEVCKLVRESDHPDADAVFVSCSSLPTYDVIAPLERELGKPVITANQATIWGVLRAAGLSAVGPGQQLLTA</sequence>
<organism evidence="1 2">
    <name type="scientific">Nocardia mexicana</name>
    <dbReference type="NCBI Taxonomy" id="279262"/>
    <lineage>
        <taxon>Bacteria</taxon>
        <taxon>Bacillati</taxon>
        <taxon>Actinomycetota</taxon>
        <taxon>Actinomycetes</taxon>
        <taxon>Mycobacteriales</taxon>
        <taxon>Nocardiaceae</taxon>
        <taxon>Nocardia</taxon>
    </lineage>
</organism>
<dbReference type="PIRSF" id="PIRSF015736">
    <property type="entry name" value="MI"/>
    <property type="match status" value="1"/>
</dbReference>
<dbReference type="Proteomes" id="UP000255355">
    <property type="component" value="Unassembled WGS sequence"/>
</dbReference>